<name>A0ACD0NUG4_9BASI</name>
<proteinExistence type="predicted"/>
<keyword evidence="2" id="KW-1185">Reference proteome</keyword>
<evidence type="ECO:0000313" key="2">
    <source>
        <dbReference type="Proteomes" id="UP000245626"/>
    </source>
</evidence>
<organism evidence="1 2">
    <name type="scientific">Violaceomyces palustris</name>
    <dbReference type="NCBI Taxonomy" id="1673888"/>
    <lineage>
        <taxon>Eukaryota</taxon>
        <taxon>Fungi</taxon>
        <taxon>Dikarya</taxon>
        <taxon>Basidiomycota</taxon>
        <taxon>Ustilaginomycotina</taxon>
        <taxon>Ustilaginomycetes</taxon>
        <taxon>Violaceomycetales</taxon>
        <taxon>Violaceomycetaceae</taxon>
        <taxon>Violaceomyces</taxon>
    </lineage>
</organism>
<sequence>MALNHYHYELDNESKQTDPLRYQGPYQAGQESYSNSNIHGTSLQPANPFYSGENPSFASMVAPSADTHGGYGAYDDESKIPLTDADEKFGYPPQSGSSYNLPDPNSFPMPAAPYRQGSPFTGEIGPEDSASQVAWAKRQQGPKRGLTKKVKLTRGHWIVDHPVPTAVKNSVEPKWSQGELIR</sequence>
<dbReference type="EMBL" id="KZ820050">
    <property type="protein sequence ID" value="PWN49441.1"/>
    <property type="molecule type" value="Genomic_DNA"/>
</dbReference>
<protein>
    <submittedName>
        <fullName evidence="1">Uncharacterized protein</fullName>
    </submittedName>
</protein>
<evidence type="ECO:0000313" key="1">
    <source>
        <dbReference type="EMBL" id="PWN49441.1"/>
    </source>
</evidence>
<reference evidence="1 2" key="1">
    <citation type="journal article" date="2018" name="Mol. Biol. Evol.">
        <title>Broad Genomic Sampling Reveals a Smut Pathogenic Ancestry of the Fungal Clade Ustilaginomycotina.</title>
        <authorList>
            <person name="Kijpornyongpan T."/>
            <person name="Mondo S.J."/>
            <person name="Barry K."/>
            <person name="Sandor L."/>
            <person name="Lee J."/>
            <person name="Lipzen A."/>
            <person name="Pangilinan J."/>
            <person name="LaButti K."/>
            <person name="Hainaut M."/>
            <person name="Henrissat B."/>
            <person name="Grigoriev I.V."/>
            <person name="Spatafora J.W."/>
            <person name="Aime M.C."/>
        </authorList>
    </citation>
    <scope>NUCLEOTIDE SEQUENCE [LARGE SCALE GENOMIC DNA]</scope>
    <source>
        <strain evidence="1 2">SA 807</strain>
    </source>
</reference>
<accession>A0ACD0NUG4</accession>
<gene>
    <name evidence="1" type="ORF">IE53DRAFT_144260</name>
</gene>
<dbReference type="Proteomes" id="UP000245626">
    <property type="component" value="Unassembled WGS sequence"/>
</dbReference>